<accession>A0AC58UM65</accession>
<gene>
    <name evidence="2" type="primary">LOC142181546</name>
</gene>
<reference evidence="1" key="1">
    <citation type="journal article" date="2014" name="Nat. Commun.">
        <title>The tobacco genome sequence and its comparison with those of tomato and potato.</title>
        <authorList>
            <person name="Sierro N."/>
            <person name="Battey J.N."/>
            <person name="Ouadi S."/>
            <person name="Bakaher N."/>
            <person name="Bovet L."/>
            <person name="Willig A."/>
            <person name="Goepfert S."/>
            <person name="Peitsch M.C."/>
            <person name="Ivanov N.V."/>
        </authorList>
    </citation>
    <scope>NUCLEOTIDE SEQUENCE [LARGE SCALE GENOMIC DNA]</scope>
</reference>
<dbReference type="Proteomes" id="UP000790787">
    <property type="component" value="Chromosome 6"/>
</dbReference>
<name>A0AC58UM65_TOBAC</name>
<evidence type="ECO:0000313" key="2">
    <source>
        <dbReference type="RefSeq" id="XP_075110559.1"/>
    </source>
</evidence>
<sequence length="252" mass="28747">MMKRVSHTEELMHDYHIEADNWKEQYESFQFDMEMLKESKCTLEQQLKVLTSELTVEKASSNQADKDKNLLETSFSEQLSKDSEEIRGLKAFLSEKEVYVGELVQTLTQTQEDLCESSNKVNFLESSLAPLQSSYDTALAENEKLKNDMDQWERDYEFLEDKTAIEVSWAILNIRHDTLMEASQEGFNLDAELAKIKETIEKTQQGQDFHSPMADTLEHVEDDMGTVNAPAPSSQLEPFAANNTTLDPSSAP</sequence>
<protein>
    <submittedName>
        <fullName evidence="2">Uncharacterized protein LOC142181546</fullName>
    </submittedName>
</protein>
<evidence type="ECO:0000313" key="1">
    <source>
        <dbReference type="Proteomes" id="UP000790787"/>
    </source>
</evidence>
<keyword evidence="1" id="KW-1185">Reference proteome</keyword>
<reference evidence="2" key="2">
    <citation type="submission" date="2025-08" db="UniProtKB">
        <authorList>
            <consortium name="RefSeq"/>
        </authorList>
    </citation>
    <scope>IDENTIFICATION</scope>
    <source>
        <tissue evidence="2">Leaf</tissue>
    </source>
</reference>
<proteinExistence type="predicted"/>
<dbReference type="RefSeq" id="XP_075110559.1">
    <property type="nucleotide sequence ID" value="XM_075254458.1"/>
</dbReference>
<organism evidence="1 2">
    <name type="scientific">Nicotiana tabacum</name>
    <name type="common">Common tobacco</name>
    <dbReference type="NCBI Taxonomy" id="4097"/>
    <lineage>
        <taxon>Eukaryota</taxon>
        <taxon>Viridiplantae</taxon>
        <taxon>Streptophyta</taxon>
        <taxon>Embryophyta</taxon>
        <taxon>Tracheophyta</taxon>
        <taxon>Spermatophyta</taxon>
        <taxon>Magnoliopsida</taxon>
        <taxon>eudicotyledons</taxon>
        <taxon>Gunneridae</taxon>
        <taxon>Pentapetalae</taxon>
        <taxon>asterids</taxon>
        <taxon>lamiids</taxon>
        <taxon>Solanales</taxon>
        <taxon>Solanaceae</taxon>
        <taxon>Nicotianoideae</taxon>
        <taxon>Nicotianeae</taxon>
        <taxon>Nicotiana</taxon>
    </lineage>
</organism>